<name>A0ABR6WSJ3_9FIRM</name>
<protein>
    <recommendedName>
        <fullName evidence="4">FlxA-like protein</fullName>
    </recommendedName>
</protein>
<proteinExistence type="predicted"/>
<organism evidence="2 3">
    <name type="scientific">Acetobacterium fimetarium</name>
    <dbReference type="NCBI Taxonomy" id="52691"/>
    <lineage>
        <taxon>Bacteria</taxon>
        <taxon>Bacillati</taxon>
        <taxon>Bacillota</taxon>
        <taxon>Clostridia</taxon>
        <taxon>Eubacteriales</taxon>
        <taxon>Eubacteriaceae</taxon>
        <taxon>Acetobacterium</taxon>
    </lineage>
</organism>
<evidence type="ECO:0008006" key="4">
    <source>
        <dbReference type="Google" id="ProtNLM"/>
    </source>
</evidence>
<feature type="compositionally biased region" description="Polar residues" evidence="1">
    <location>
        <begin position="1"/>
        <end position="19"/>
    </location>
</feature>
<evidence type="ECO:0000313" key="2">
    <source>
        <dbReference type="EMBL" id="MBC3803206.1"/>
    </source>
</evidence>
<dbReference type="Proteomes" id="UP000603234">
    <property type="component" value="Unassembled WGS sequence"/>
</dbReference>
<evidence type="ECO:0000313" key="3">
    <source>
        <dbReference type="Proteomes" id="UP000603234"/>
    </source>
</evidence>
<accession>A0ABR6WSJ3</accession>
<dbReference type="RefSeq" id="WP_186841125.1">
    <property type="nucleotide sequence ID" value="NZ_WJBC01000002.1"/>
</dbReference>
<feature type="compositionally biased region" description="Basic and acidic residues" evidence="1">
    <location>
        <begin position="229"/>
        <end position="240"/>
    </location>
</feature>
<gene>
    <name evidence="2" type="ORF">GH808_01940</name>
</gene>
<reference evidence="2 3" key="1">
    <citation type="journal article" date="2020" name="mSystems">
        <title>Defining Genomic and Predicted Metabolic Features of the Acetobacterium Genus.</title>
        <authorList>
            <person name="Ross D.E."/>
            <person name="Marshall C.W."/>
            <person name="Gulliver D."/>
            <person name="May H.D."/>
            <person name="Norman R.S."/>
        </authorList>
    </citation>
    <scope>NUCLEOTIDE SEQUENCE [LARGE SCALE GENOMIC DNA]</scope>
    <source>
        <strain evidence="2 3">DSM 8238</strain>
    </source>
</reference>
<sequence>MRIASITSNSSNFYNSIQKTSEKQKDGVSESIQKQIDNLKAQMTSISENEDMSVEAKMEKKKELQSMIDELNNQLTQRKIEVQKQNQEEKAEAIDNSDLNIQQTVNTNQVASSMDETSMKSLIGAGIAMSRINKAESVKTNMKGEAGVLSEEIKLDSARGRDTDGKQKRLSKIKGNISSISVNNAARLSDVNKEMEETKGKKSEKEADRIENVNDQIETKKAKSSSIKSEADEKAMVDENDKMPTVIDNVFVPYDSMDLIV</sequence>
<comment type="caution">
    <text evidence="2">The sequence shown here is derived from an EMBL/GenBank/DDBJ whole genome shotgun (WGS) entry which is preliminary data.</text>
</comment>
<evidence type="ECO:0000256" key="1">
    <source>
        <dbReference type="SAM" id="MobiDB-lite"/>
    </source>
</evidence>
<dbReference type="EMBL" id="WJBC01000002">
    <property type="protein sequence ID" value="MBC3803206.1"/>
    <property type="molecule type" value="Genomic_DNA"/>
</dbReference>
<feature type="region of interest" description="Disordered" evidence="1">
    <location>
        <begin position="1"/>
        <end position="33"/>
    </location>
</feature>
<keyword evidence="3" id="KW-1185">Reference proteome</keyword>
<feature type="compositionally biased region" description="Basic and acidic residues" evidence="1">
    <location>
        <begin position="192"/>
        <end position="221"/>
    </location>
</feature>
<feature type="region of interest" description="Disordered" evidence="1">
    <location>
        <begin position="192"/>
        <end position="240"/>
    </location>
</feature>